<dbReference type="SUPFAM" id="SSF56935">
    <property type="entry name" value="Porins"/>
    <property type="match status" value="1"/>
</dbReference>
<evidence type="ECO:0000256" key="1">
    <source>
        <dbReference type="ARBA" id="ARBA00004571"/>
    </source>
</evidence>
<keyword evidence="7" id="KW-0998">Cell outer membrane</keyword>
<dbReference type="Proteomes" id="UP000718012">
    <property type="component" value="Unassembled WGS sequence"/>
</dbReference>
<accession>A0A921K4G2</accession>
<dbReference type="GO" id="GO:0009279">
    <property type="term" value="C:cell outer membrane"/>
    <property type="evidence" value="ECO:0007669"/>
    <property type="project" value="UniProtKB-SubCell"/>
</dbReference>
<evidence type="ECO:0000256" key="6">
    <source>
        <dbReference type="ARBA" id="ARBA00023136"/>
    </source>
</evidence>
<dbReference type="Gene3D" id="2.40.170.20">
    <property type="entry name" value="TonB-dependent receptor, beta-barrel domain"/>
    <property type="match status" value="1"/>
</dbReference>
<keyword evidence="3" id="KW-1134">Transmembrane beta strand</keyword>
<dbReference type="InterPro" id="IPR039426">
    <property type="entry name" value="TonB-dep_rcpt-like"/>
</dbReference>
<dbReference type="PANTHER" id="PTHR30069">
    <property type="entry name" value="TONB-DEPENDENT OUTER MEMBRANE RECEPTOR"/>
    <property type="match status" value="1"/>
</dbReference>
<dbReference type="InterPro" id="IPR036942">
    <property type="entry name" value="Beta-barrel_TonB_sf"/>
</dbReference>
<evidence type="ECO:0000256" key="5">
    <source>
        <dbReference type="ARBA" id="ARBA00022729"/>
    </source>
</evidence>
<dbReference type="AlphaFoldDB" id="A0A921K4G2"/>
<keyword evidence="4" id="KW-0812">Transmembrane</keyword>
<proteinExistence type="predicted"/>
<name>A0A921K4G2_9BACT</name>
<dbReference type="PANTHER" id="PTHR30069:SF29">
    <property type="entry name" value="HEMOGLOBIN AND HEMOGLOBIN-HAPTOGLOBIN-BINDING PROTEIN 1-RELATED"/>
    <property type="match status" value="1"/>
</dbReference>
<organism evidence="8 9">
    <name type="scientific">Phocaeicola coprocola</name>
    <dbReference type="NCBI Taxonomy" id="310298"/>
    <lineage>
        <taxon>Bacteria</taxon>
        <taxon>Pseudomonadati</taxon>
        <taxon>Bacteroidota</taxon>
        <taxon>Bacteroidia</taxon>
        <taxon>Bacteroidales</taxon>
        <taxon>Bacteroidaceae</taxon>
        <taxon>Phocaeicola</taxon>
    </lineage>
</organism>
<evidence type="ECO:0000313" key="8">
    <source>
        <dbReference type="EMBL" id="HJF09114.1"/>
    </source>
</evidence>
<dbReference type="EMBL" id="DYXD01000278">
    <property type="protein sequence ID" value="HJF09114.1"/>
    <property type="molecule type" value="Genomic_DNA"/>
</dbReference>
<dbReference type="GO" id="GO:0015344">
    <property type="term" value="F:siderophore uptake transmembrane transporter activity"/>
    <property type="evidence" value="ECO:0007669"/>
    <property type="project" value="TreeGrafter"/>
</dbReference>
<keyword evidence="5" id="KW-0732">Signal</keyword>
<reference evidence="8" key="2">
    <citation type="submission" date="2021-09" db="EMBL/GenBank/DDBJ databases">
        <authorList>
            <person name="Gilroy R."/>
        </authorList>
    </citation>
    <scope>NUCLEOTIDE SEQUENCE</scope>
    <source>
        <strain evidence="8">CHK165-8395</strain>
    </source>
</reference>
<keyword evidence="2" id="KW-0813">Transport</keyword>
<evidence type="ECO:0000313" key="9">
    <source>
        <dbReference type="Proteomes" id="UP000718012"/>
    </source>
</evidence>
<evidence type="ECO:0000256" key="3">
    <source>
        <dbReference type="ARBA" id="ARBA00022452"/>
    </source>
</evidence>
<protein>
    <submittedName>
        <fullName evidence="8">TonB-dependent receptor</fullName>
    </submittedName>
</protein>
<keyword evidence="6" id="KW-0472">Membrane</keyword>
<keyword evidence="8" id="KW-0675">Receptor</keyword>
<evidence type="ECO:0000256" key="2">
    <source>
        <dbReference type="ARBA" id="ARBA00022448"/>
    </source>
</evidence>
<comment type="caution">
    <text evidence="8">The sequence shown here is derived from an EMBL/GenBank/DDBJ whole genome shotgun (WGS) entry which is preliminary data.</text>
</comment>
<evidence type="ECO:0000256" key="7">
    <source>
        <dbReference type="ARBA" id="ARBA00023237"/>
    </source>
</evidence>
<evidence type="ECO:0000256" key="4">
    <source>
        <dbReference type="ARBA" id="ARBA00022692"/>
    </source>
</evidence>
<comment type="subcellular location">
    <subcellularLocation>
        <location evidence="1">Cell outer membrane</location>
        <topology evidence="1">Multi-pass membrane protein</topology>
    </subcellularLocation>
</comment>
<gene>
    <name evidence="8" type="ORF">K8U81_13180</name>
</gene>
<dbReference type="GO" id="GO:0044718">
    <property type="term" value="P:siderophore transmembrane transport"/>
    <property type="evidence" value="ECO:0007669"/>
    <property type="project" value="TreeGrafter"/>
</dbReference>
<reference evidence="8" key="1">
    <citation type="journal article" date="2021" name="PeerJ">
        <title>Extensive microbial diversity within the chicken gut microbiome revealed by metagenomics and culture.</title>
        <authorList>
            <person name="Gilroy R."/>
            <person name="Ravi A."/>
            <person name="Getino M."/>
            <person name="Pursley I."/>
            <person name="Horton D.L."/>
            <person name="Alikhan N.F."/>
            <person name="Baker D."/>
            <person name="Gharbi K."/>
            <person name="Hall N."/>
            <person name="Watson M."/>
            <person name="Adriaenssens E.M."/>
            <person name="Foster-Nyarko E."/>
            <person name="Jarju S."/>
            <person name="Secka A."/>
            <person name="Antonio M."/>
            <person name="Oren A."/>
            <person name="Chaudhuri R.R."/>
            <person name="La Ragione R."/>
            <person name="Hildebrand F."/>
            <person name="Pallen M.J."/>
        </authorList>
    </citation>
    <scope>NUCLEOTIDE SEQUENCE</scope>
    <source>
        <strain evidence="8">CHK165-8395</strain>
    </source>
</reference>
<sequence>MEWLTNQFQGNASVEDSLVYGISRAARKACAGITFILFSLAASAQTAEQSIELGEVEVKAARIVHKTDGLLLYPSDAQKEASSSGYSVLQKLSLPNIRIDEDARNVSTIDNKGSVQLRINGIIVDQAEMLSLDPKSIRKIDFIDNPGVRYGDGVAYVIDITTRRATSGYTVGTSLSQSLNAENGNYTVYGKWNTGKSELSLNYDFGYKDFDGNRMEETAFYHLNDGSVYTIQRNDIASRSRRFNNRVKLTYNLADSTRYVFQASLSGDFSHVPGDFNRKNVVDGTNEYVATQQDNSRTGSPVLDLYYFQQLTPRQSVTLNAVGTYIDTNSFTSYDEGSPYRYNVDGKTYSLMSEAIYENKLKPFTLSAGINYSQKYTNNTYTGDVSSLTLMHNNRFYLFSEIKGYWGKLRYSAGVGASYLHYRQQEHTYDYWTFCPKAALSYDFTNALQVSYNFQSNERTSRIAMISDAMIRTNSMEWTAGSPDLKPNRETYHTLRLSYSEARLQAYIEGFYKICHRPNMAVYERTADDQFIYTQRNQKEIDALQTAGYVNYWLLPDKLSVALYGGLFRCFNFGYDYTHCYTSYFLTGNVHAYLGNFSLQAYADNGWRFLEGESKGYNGNSILLKGSYQYKSCQFSLAWQLPLMQRYKMFETDILNRNLQKSTALYSTDICNLVSLTVTWRLHKGRKYRTVNKTIQLKDSDTGIIR</sequence>